<gene>
    <name evidence="2" type="ORF">PFR002_LOCUS8918</name>
</gene>
<name>A0AAV0UQW0_9STRA</name>
<evidence type="ECO:0000313" key="2">
    <source>
        <dbReference type="EMBL" id="CAI5739259.1"/>
    </source>
</evidence>
<keyword evidence="1" id="KW-0732">Signal</keyword>
<protein>
    <recommendedName>
        <fullName evidence="4">FAS1 domain-containing protein</fullName>
    </recommendedName>
</protein>
<reference evidence="2" key="1">
    <citation type="submission" date="2022-12" db="EMBL/GenBank/DDBJ databases">
        <authorList>
            <person name="Webb A."/>
        </authorList>
    </citation>
    <scope>NUCLEOTIDE SEQUENCE</scope>
    <source>
        <strain evidence="2">Pf2</strain>
    </source>
</reference>
<organism evidence="2 3">
    <name type="scientific">Peronospora farinosa</name>
    <dbReference type="NCBI Taxonomy" id="134698"/>
    <lineage>
        <taxon>Eukaryota</taxon>
        <taxon>Sar</taxon>
        <taxon>Stramenopiles</taxon>
        <taxon>Oomycota</taxon>
        <taxon>Peronosporomycetes</taxon>
        <taxon>Peronosporales</taxon>
        <taxon>Peronosporaceae</taxon>
        <taxon>Peronospora</taxon>
    </lineage>
</organism>
<feature type="signal peptide" evidence="1">
    <location>
        <begin position="1"/>
        <end position="21"/>
    </location>
</feature>
<sequence>MKTSIAAIAIALVCLVSFVAADHQMVNDMTATDVNPAKPGKGSSSMSVPVGVISNKLNAKNNTILVTDSNIVISLSDHVQLADIIKKILPNAQKTGSAITMSTQDLFDILARIVTTPSVLSSAVGIISAAKSGDTGALAGHVVDLLRAVVPATNTKASVVAPTTAPLSTPTLSQAPAVTPADTPANLAIAMAPTYIRSTMSPSVALTAATTTST</sequence>
<proteinExistence type="predicted"/>
<evidence type="ECO:0000256" key="1">
    <source>
        <dbReference type="SAM" id="SignalP"/>
    </source>
</evidence>
<evidence type="ECO:0000313" key="3">
    <source>
        <dbReference type="Proteomes" id="UP001159659"/>
    </source>
</evidence>
<feature type="chain" id="PRO_5043594857" description="FAS1 domain-containing protein" evidence="1">
    <location>
        <begin position="22"/>
        <end position="214"/>
    </location>
</feature>
<dbReference type="EMBL" id="CANTFK010000989">
    <property type="protein sequence ID" value="CAI5739259.1"/>
    <property type="molecule type" value="Genomic_DNA"/>
</dbReference>
<evidence type="ECO:0008006" key="4">
    <source>
        <dbReference type="Google" id="ProtNLM"/>
    </source>
</evidence>
<dbReference type="AlphaFoldDB" id="A0AAV0UQW0"/>
<dbReference type="Proteomes" id="UP001159659">
    <property type="component" value="Unassembled WGS sequence"/>
</dbReference>
<comment type="caution">
    <text evidence="2">The sequence shown here is derived from an EMBL/GenBank/DDBJ whole genome shotgun (WGS) entry which is preliminary data.</text>
</comment>
<accession>A0AAV0UQW0</accession>